<dbReference type="Gene3D" id="3.40.50.1980">
    <property type="entry name" value="Nitrogenase molybdenum iron protein domain"/>
    <property type="match status" value="2"/>
</dbReference>
<dbReference type="Proteomes" id="UP000305888">
    <property type="component" value="Chromosome"/>
</dbReference>
<feature type="signal peptide" evidence="1">
    <location>
        <begin position="1"/>
        <end position="34"/>
    </location>
</feature>
<evidence type="ECO:0000313" key="3">
    <source>
        <dbReference type="EMBL" id="QDL91895.1"/>
    </source>
</evidence>
<name>A0A5B8FU34_9RHOB</name>
<dbReference type="OrthoDB" id="9797736at2"/>
<keyword evidence="1" id="KW-0732">Signal</keyword>
<evidence type="ECO:0000313" key="4">
    <source>
        <dbReference type="Proteomes" id="UP000305888"/>
    </source>
</evidence>
<organism evidence="3 4">
    <name type="scientific">Paroceanicella profunda</name>
    <dbReference type="NCBI Taxonomy" id="2579971"/>
    <lineage>
        <taxon>Bacteria</taxon>
        <taxon>Pseudomonadati</taxon>
        <taxon>Pseudomonadota</taxon>
        <taxon>Alphaproteobacteria</taxon>
        <taxon>Rhodobacterales</taxon>
        <taxon>Paracoccaceae</taxon>
        <taxon>Paroceanicella</taxon>
    </lineage>
</organism>
<dbReference type="RefSeq" id="WP_138572054.1">
    <property type="nucleotide sequence ID" value="NZ_CP040818.1"/>
</dbReference>
<dbReference type="PANTHER" id="PTHR30535:SF4">
    <property type="entry name" value="HEMIN-BINDING PERIPLASMIC PROTEIN HMUT"/>
    <property type="match status" value="1"/>
</dbReference>
<keyword evidence="4" id="KW-1185">Reference proteome</keyword>
<dbReference type="EMBL" id="CP040818">
    <property type="protein sequence ID" value="QDL91895.1"/>
    <property type="molecule type" value="Genomic_DNA"/>
</dbReference>
<dbReference type="SUPFAM" id="SSF53807">
    <property type="entry name" value="Helical backbone' metal receptor"/>
    <property type="match status" value="1"/>
</dbReference>
<evidence type="ECO:0000259" key="2">
    <source>
        <dbReference type="PROSITE" id="PS50983"/>
    </source>
</evidence>
<dbReference type="InterPro" id="IPR002491">
    <property type="entry name" value="ABC_transptr_periplasmic_BD"/>
</dbReference>
<dbReference type="PANTHER" id="PTHR30535">
    <property type="entry name" value="VITAMIN B12-BINDING PROTEIN"/>
    <property type="match status" value="1"/>
</dbReference>
<protein>
    <submittedName>
        <fullName evidence="3">Hemin ABC transporter substrate-binding protein</fullName>
    </submittedName>
</protein>
<dbReference type="AlphaFoldDB" id="A0A5B8FU34"/>
<dbReference type="KEGG" id="ppru:FDP22_08970"/>
<evidence type="ECO:0000256" key="1">
    <source>
        <dbReference type="SAM" id="SignalP"/>
    </source>
</evidence>
<proteinExistence type="predicted"/>
<dbReference type="Pfam" id="PF01497">
    <property type="entry name" value="Peripla_BP_2"/>
    <property type="match status" value="1"/>
</dbReference>
<feature type="chain" id="PRO_5023079036" evidence="1">
    <location>
        <begin position="35"/>
        <end position="299"/>
    </location>
</feature>
<feature type="domain" description="Fe/B12 periplasmic-binding" evidence="2">
    <location>
        <begin position="38"/>
        <end position="293"/>
    </location>
</feature>
<sequence length="299" mass="30555">MIRARTGGGLPARARAFPALALAGLALLAPLAAAAQERVVIAGGDLTEIAFALGAGDRVIAVDTTSNFPPEAAALPRVGYLRALPAEGILAQAPDLMLAGAEAGPPAVLEQLRAAGLAIGTGPSGTAADIVPRKMQFVADALGLSERAAPLIAEYQARMTRLAGLADGLATHPRVLFILALQEGAPLVAGAGTEAEEMIRLASGVNAVEGIEGYRPMTMEAIIAARPDAVLMMSDFLGRYGGAQAILARPDIAQTPAGQAGRLIAMDGMLLVGFGPRTPEAVRALMRALHPEDADRLGL</sequence>
<dbReference type="InterPro" id="IPR050902">
    <property type="entry name" value="ABC_Transporter_SBP"/>
</dbReference>
<accession>A0A5B8FU34</accession>
<dbReference type="PROSITE" id="PS50983">
    <property type="entry name" value="FE_B12_PBP"/>
    <property type="match status" value="1"/>
</dbReference>
<gene>
    <name evidence="3" type="ORF">FDP22_08970</name>
</gene>
<reference evidence="3 4" key="1">
    <citation type="submission" date="2019-06" db="EMBL/GenBank/DDBJ databases">
        <title>Genome sequence of Rhodobacteraceae bacterium D4M1.</title>
        <authorList>
            <person name="Cao J."/>
        </authorList>
    </citation>
    <scope>NUCLEOTIDE SEQUENCE [LARGE SCALE GENOMIC DNA]</scope>
    <source>
        <strain evidence="3 4">D4M1</strain>
    </source>
</reference>